<name>A0AAV5KM99_9ROSI</name>
<keyword evidence="4 8" id="KW-0732">Signal</keyword>
<comment type="similarity">
    <text evidence="2">Belongs to the 'GDSL' lipolytic enzyme family.</text>
</comment>
<keyword evidence="5" id="KW-0378">Hydrolase</keyword>
<keyword evidence="10" id="KW-1185">Reference proteome</keyword>
<dbReference type="InterPro" id="IPR001087">
    <property type="entry name" value="GDSL"/>
</dbReference>
<dbReference type="PANTHER" id="PTHR45650:SF24">
    <property type="entry name" value="GDSL ESTERASE_LIPASE 7-LIKE"/>
    <property type="match status" value="1"/>
</dbReference>
<evidence type="ECO:0000256" key="5">
    <source>
        <dbReference type="ARBA" id="ARBA00022801"/>
    </source>
</evidence>
<comment type="subcellular location">
    <subcellularLocation>
        <location evidence="1">Secreted</location>
    </subcellularLocation>
</comment>
<dbReference type="InterPro" id="IPR036514">
    <property type="entry name" value="SGNH_hydro_sf"/>
</dbReference>
<evidence type="ECO:0000256" key="3">
    <source>
        <dbReference type="ARBA" id="ARBA00022525"/>
    </source>
</evidence>
<proteinExistence type="inferred from homology"/>
<evidence type="ECO:0000256" key="8">
    <source>
        <dbReference type="SAM" id="SignalP"/>
    </source>
</evidence>
<dbReference type="EMBL" id="BPVZ01000070">
    <property type="protein sequence ID" value="GKV25732.1"/>
    <property type="molecule type" value="Genomic_DNA"/>
</dbReference>
<evidence type="ECO:0000256" key="7">
    <source>
        <dbReference type="ARBA" id="ARBA00023098"/>
    </source>
</evidence>
<dbReference type="InterPro" id="IPR051238">
    <property type="entry name" value="GDSL_esterase/lipase"/>
</dbReference>
<dbReference type="GO" id="GO:0005576">
    <property type="term" value="C:extracellular region"/>
    <property type="evidence" value="ECO:0007669"/>
    <property type="project" value="UniProtKB-SubCell"/>
</dbReference>
<dbReference type="GO" id="GO:0016042">
    <property type="term" value="P:lipid catabolic process"/>
    <property type="evidence" value="ECO:0007669"/>
    <property type="project" value="UniProtKB-KW"/>
</dbReference>
<accession>A0AAV5KM99</accession>
<dbReference type="Gene3D" id="3.40.50.1110">
    <property type="entry name" value="SGNH hydrolase"/>
    <property type="match status" value="1"/>
</dbReference>
<organism evidence="9 10">
    <name type="scientific">Rubroshorea leprosula</name>
    <dbReference type="NCBI Taxonomy" id="152421"/>
    <lineage>
        <taxon>Eukaryota</taxon>
        <taxon>Viridiplantae</taxon>
        <taxon>Streptophyta</taxon>
        <taxon>Embryophyta</taxon>
        <taxon>Tracheophyta</taxon>
        <taxon>Spermatophyta</taxon>
        <taxon>Magnoliopsida</taxon>
        <taxon>eudicotyledons</taxon>
        <taxon>Gunneridae</taxon>
        <taxon>Pentapetalae</taxon>
        <taxon>rosids</taxon>
        <taxon>malvids</taxon>
        <taxon>Malvales</taxon>
        <taxon>Dipterocarpaceae</taxon>
        <taxon>Rubroshorea</taxon>
    </lineage>
</organism>
<evidence type="ECO:0000256" key="6">
    <source>
        <dbReference type="ARBA" id="ARBA00022963"/>
    </source>
</evidence>
<evidence type="ECO:0000256" key="2">
    <source>
        <dbReference type="ARBA" id="ARBA00008668"/>
    </source>
</evidence>
<dbReference type="Proteomes" id="UP001054252">
    <property type="component" value="Unassembled WGS sequence"/>
</dbReference>
<dbReference type="InterPro" id="IPR035669">
    <property type="entry name" value="SGNH_plant_lipase-like"/>
</dbReference>
<keyword evidence="6" id="KW-0442">Lipid degradation</keyword>
<evidence type="ECO:0000256" key="1">
    <source>
        <dbReference type="ARBA" id="ARBA00004613"/>
    </source>
</evidence>
<evidence type="ECO:0000256" key="4">
    <source>
        <dbReference type="ARBA" id="ARBA00022729"/>
    </source>
</evidence>
<dbReference type="GO" id="GO:0016788">
    <property type="term" value="F:hydrolase activity, acting on ester bonds"/>
    <property type="evidence" value="ECO:0007669"/>
    <property type="project" value="InterPro"/>
</dbReference>
<dbReference type="CDD" id="cd01837">
    <property type="entry name" value="SGNH_plant_lipase_like"/>
    <property type="match status" value="1"/>
</dbReference>
<sequence length="385" mass="42814">MGIFVGAPLILLFLQFFSLGSGDLLPVPQKDIITTKDLRQRLSLGDINIDLPALYVFGEAFVDVGNNKFLEANTNKFTFAPYGIDFGGGHNATGRVTNGRNVVDFIAQALGLPSPPPALGMSDADRKKTLTGVNYGSAFGAILTEAPSVQNITGDVLTFDEQLALFQNTTHDVKSQFNSTESYAEYMSKALFFINMGSNDFAAQWQFYYKDQYGVNNFDKYAEFVSQQFSKQLEILYKLGARKIFVNNVCPVGCMLTSLQPNTKACDDDTNNKVSAYNKLLPDLLKELQSTLPGSKFVLGDLYTIFEDVFASPRSFGFTNVTGSCCKTAERSPCNKGEEPCEYREKYVFFDLWHPTESIHFLWARRLLKDNSVCSPVNLIQLVQA</sequence>
<gene>
    <name evidence="9" type="ORF">SLEP1_g35127</name>
</gene>
<reference evidence="9 10" key="1">
    <citation type="journal article" date="2021" name="Commun. Biol.">
        <title>The genome of Shorea leprosula (Dipterocarpaceae) highlights the ecological relevance of drought in aseasonal tropical rainforests.</title>
        <authorList>
            <person name="Ng K.K.S."/>
            <person name="Kobayashi M.J."/>
            <person name="Fawcett J.A."/>
            <person name="Hatakeyama M."/>
            <person name="Paape T."/>
            <person name="Ng C.H."/>
            <person name="Ang C.C."/>
            <person name="Tnah L.H."/>
            <person name="Lee C.T."/>
            <person name="Nishiyama T."/>
            <person name="Sese J."/>
            <person name="O'Brien M.J."/>
            <person name="Copetti D."/>
            <person name="Mohd Noor M.I."/>
            <person name="Ong R.C."/>
            <person name="Putra M."/>
            <person name="Sireger I.Z."/>
            <person name="Indrioko S."/>
            <person name="Kosugi Y."/>
            <person name="Izuno A."/>
            <person name="Isagi Y."/>
            <person name="Lee S.L."/>
            <person name="Shimizu K.K."/>
        </authorList>
    </citation>
    <scope>NUCLEOTIDE SEQUENCE [LARGE SCALE GENOMIC DNA]</scope>
    <source>
        <strain evidence="9">214</strain>
    </source>
</reference>
<evidence type="ECO:0000313" key="10">
    <source>
        <dbReference type="Proteomes" id="UP001054252"/>
    </source>
</evidence>
<protein>
    <recommendedName>
        <fullName evidence="11">GDSL esterase/lipase</fullName>
    </recommendedName>
</protein>
<keyword evidence="3" id="KW-0964">Secreted</keyword>
<dbReference type="Pfam" id="PF00657">
    <property type="entry name" value="Lipase_GDSL"/>
    <property type="match status" value="1"/>
</dbReference>
<comment type="caution">
    <text evidence="9">The sequence shown here is derived from an EMBL/GenBank/DDBJ whole genome shotgun (WGS) entry which is preliminary data.</text>
</comment>
<evidence type="ECO:0000313" key="9">
    <source>
        <dbReference type="EMBL" id="GKV25732.1"/>
    </source>
</evidence>
<dbReference type="SUPFAM" id="SSF52266">
    <property type="entry name" value="SGNH hydrolase"/>
    <property type="match status" value="1"/>
</dbReference>
<dbReference type="AlphaFoldDB" id="A0AAV5KM99"/>
<dbReference type="PANTHER" id="PTHR45650">
    <property type="entry name" value="GDSL-LIKE LIPASE/ACYLHYDROLASE-RELATED"/>
    <property type="match status" value="1"/>
</dbReference>
<feature type="signal peptide" evidence="8">
    <location>
        <begin position="1"/>
        <end position="22"/>
    </location>
</feature>
<feature type="chain" id="PRO_5043495656" description="GDSL esterase/lipase" evidence="8">
    <location>
        <begin position="23"/>
        <end position="385"/>
    </location>
</feature>
<keyword evidence="7" id="KW-0443">Lipid metabolism</keyword>
<evidence type="ECO:0008006" key="11">
    <source>
        <dbReference type="Google" id="ProtNLM"/>
    </source>
</evidence>